<protein>
    <recommendedName>
        <fullName evidence="2">PB1-like domain-containing protein</fullName>
    </recommendedName>
</protein>
<dbReference type="EMBL" id="BAABME010016653">
    <property type="protein sequence ID" value="GAA0146863.1"/>
    <property type="molecule type" value="Genomic_DNA"/>
</dbReference>
<dbReference type="AlphaFoldDB" id="A0AAV3P6P9"/>
<proteinExistence type="predicted"/>
<evidence type="ECO:0000313" key="3">
    <source>
        <dbReference type="EMBL" id="GAA0146863.1"/>
    </source>
</evidence>
<evidence type="ECO:0000313" key="4">
    <source>
        <dbReference type="Proteomes" id="UP001454036"/>
    </source>
</evidence>
<organism evidence="3 4">
    <name type="scientific">Lithospermum erythrorhizon</name>
    <name type="common">Purple gromwell</name>
    <name type="synonym">Lithospermum officinale var. erythrorhizon</name>
    <dbReference type="NCBI Taxonomy" id="34254"/>
    <lineage>
        <taxon>Eukaryota</taxon>
        <taxon>Viridiplantae</taxon>
        <taxon>Streptophyta</taxon>
        <taxon>Embryophyta</taxon>
        <taxon>Tracheophyta</taxon>
        <taxon>Spermatophyta</taxon>
        <taxon>Magnoliopsida</taxon>
        <taxon>eudicotyledons</taxon>
        <taxon>Gunneridae</taxon>
        <taxon>Pentapetalae</taxon>
        <taxon>asterids</taxon>
        <taxon>lamiids</taxon>
        <taxon>Boraginales</taxon>
        <taxon>Boraginaceae</taxon>
        <taxon>Boraginoideae</taxon>
        <taxon>Lithospermeae</taxon>
        <taxon>Lithospermum</taxon>
    </lineage>
</organism>
<sequence length="282" mass="32019">MGVRRGPLIVENPVYDADLEPDMLTIRMHHGSALLQSPHTRYVEGATDLFDYVDGSNLAVSVLKEFLGECRPLCDKNKIRFYHKYKENFDKGCRLLRNDKEYIGLLKFFKKGNEVDVFVQHANLEDMLRAEVAIGKIRQDMIKDDEDDVDYDSDDSEFGSSDESEGLVDEEYDMEDDDTLFELNVDHGVEEASALVNHTQLNAIDGDRDINSNSEGLKSDYDCSDGEADIAKLDSYPTFNASTDYRNPTFVVGMLFSSREELKAAIDTYNIKDARAIKYVKN</sequence>
<accession>A0AAV3P6P9</accession>
<evidence type="ECO:0000256" key="1">
    <source>
        <dbReference type="SAM" id="MobiDB-lite"/>
    </source>
</evidence>
<comment type="caution">
    <text evidence="3">The sequence shown here is derived from an EMBL/GenBank/DDBJ whole genome shotgun (WGS) entry which is preliminary data.</text>
</comment>
<feature type="domain" description="PB1-like" evidence="2">
    <location>
        <begin position="22"/>
        <end position="121"/>
    </location>
</feature>
<gene>
    <name evidence="3" type="ORF">LIER_36397</name>
</gene>
<reference evidence="3 4" key="1">
    <citation type="submission" date="2024-01" db="EMBL/GenBank/DDBJ databases">
        <title>The complete chloroplast genome sequence of Lithospermum erythrorhizon: insights into the phylogenetic relationship among Boraginaceae species and the maternal lineages of purple gromwells.</title>
        <authorList>
            <person name="Okada T."/>
            <person name="Watanabe K."/>
        </authorList>
    </citation>
    <scope>NUCLEOTIDE SEQUENCE [LARGE SCALE GENOMIC DNA]</scope>
</reference>
<dbReference type="Proteomes" id="UP001454036">
    <property type="component" value="Unassembled WGS sequence"/>
</dbReference>
<name>A0AAV3P6P9_LITER</name>
<keyword evidence="4" id="KW-1185">Reference proteome</keyword>
<dbReference type="Pfam" id="PF26130">
    <property type="entry name" value="PB1-like"/>
    <property type="match status" value="1"/>
</dbReference>
<evidence type="ECO:0000259" key="2">
    <source>
        <dbReference type="Pfam" id="PF26130"/>
    </source>
</evidence>
<feature type="region of interest" description="Disordered" evidence="1">
    <location>
        <begin position="145"/>
        <end position="166"/>
    </location>
</feature>
<dbReference type="InterPro" id="IPR058594">
    <property type="entry name" value="PB1-like_dom_pln"/>
</dbReference>